<evidence type="ECO:0000256" key="3">
    <source>
        <dbReference type="ARBA" id="ARBA00022723"/>
    </source>
</evidence>
<keyword evidence="6 11" id="KW-0347">Helicase</keyword>
<dbReference type="RefSeq" id="WP_268058351.1">
    <property type="nucleotide sequence ID" value="NZ_JAPOHA010000007.1"/>
</dbReference>
<evidence type="ECO:0000259" key="13">
    <source>
        <dbReference type="PROSITE" id="PS51194"/>
    </source>
</evidence>
<feature type="binding site" evidence="11">
    <location>
        <position position="520"/>
    </location>
    <ligand>
        <name>Zn(2+)</name>
        <dbReference type="ChEBI" id="CHEBI:29105"/>
        <label>1</label>
    </ligand>
</feature>
<keyword evidence="4 11" id="KW-0547">Nucleotide-binding</keyword>
<dbReference type="InterPro" id="IPR011545">
    <property type="entry name" value="DEAD/DEAH_box_helicase_dom"/>
</dbReference>
<dbReference type="InterPro" id="IPR014001">
    <property type="entry name" value="Helicase_ATP-bd"/>
</dbReference>
<feature type="binding site" evidence="11">
    <location>
        <position position="557"/>
    </location>
    <ligand>
        <name>Zn(2+)</name>
        <dbReference type="ChEBI" id="CHEBI:29105"/>
        <label>1</label>
    </ligand>
</feature>
<feature type="binding site" evidence="11">
    <location>
        <position position="560"/>
    </location>
    <ligand>
        <name>Zn(2+)</name>
        <dbReference type="ChEBI" id="CHEBI:29105"/>
        <label>1</label>
    </ligand>
</feature>
<dbReference type="PANTHER" id="PTHR30580">
    <property type="entry name" value="PRIMOSOMAL PROTEIN N"/>
    <property type="match status" value="1"/>
</dbReference>
<dbReference type="SUPFAM" id="SSF52540">
    <property type="entry name" value="P-loop containing nucleoside triphosphate hydrolases"/>
    <property type="match status" value="2"/>
</dbReference>
<dbReference type="InterPro" id="IPR003593">
    <property type="entry name" value="AAA+_ATPase"/>
</dbReference>
<dbReference type="Pfam" id="PF17764">
    <property type="entry name" value="PriA_3primeBD"/>
    <property type="match status" value="1"/>
</dbReference>
<dbReference type="CDD" id="cd18804">
    <property type="entry name" value="SF2_C_priA"/>
    <property type="match status" value="1"/>
</dbReference>
<dbReference type="Pfam" id="PF18319">
    <property type="entry name" value="Zn_ribbon_PriA"/>
    <property type="match status" value="1"/>
</dbReference>
<evidence type="ECO:0000313" key="14">
    <source>
        <dbReference type="EMBL" id="MCY1714309.1"/>
    </source>
</evidence>
<comment type="subunit">
    <text evidence="11">Component of the replication restart primosome.</text>
</comment>
<organism evidence="14 15">
    <name type="scientific">Caproiciproducens galactitolivorans</name>
    <dbReference type="NCBI Taxonomy" id="642589"/>
    <lineage>
        <taxon>Bacteria</taxon>
        <taxon>Bacillati</taxon>
        <taxon>Bacillota</taxon>
        <taxon>Clostridia</taxon>
        <taxon>Eubacteriales</taxon>
        <taxon>Acutalibacteraceae</taxon>
        <taxon>Caproiciproducens</taxon>
    </lineage>
</organism>
<keyword evidence="15" id="KW-1185">Reference proteome</keyword>
<feature type="binding site" evidence="11">
    <location>
        <position position="517"/>
    </location>
    <ligand>
        <name>Zn(2+)</name>
        <dbReference type="ChEBI" id="CHEBI:29105"/>
        <label>1</label>
    </ligand>
</feature>
<feature type="binding site" evidence="11">
    <location>
        <position position="547"/>
    </location>
    <ligand>
        <name>Zn(2+)</name>
        <dbReference type="ChEBI" id="CHEBI:29105"/>
        <label>2</label>
    </ligand>
</feature>
<dbReference type="Gene3D" id="3.40.50.300">
    <property type="entry name" value="P-loop containing nucleotide triphosphate hydrolases"/>
    <property type="match status" value="2"/>
</dbReference>
<comment type="catalytic activity">
    <reaction evidence="11">
        <text>Couples ATP hydrolysis with the unwinding of duplex DNA by translocating in the 3'-5' direction.</text>
        <dbReference type="EC" id="5.6.2.4"/>
    </reaction>
</comment>
<evidence type="ECO:0000259" key="12">
    <source>
        <dbReference type="PROSITE" id="PS51192"/>
    </source>
</evidence>
<evidence type="ECO:0000313" key="15">
    <source>
        <dbReference type="Proteomes" id="UP001082703"/>
    </source>
</evidence>
<dbReference type="Pfam" id="PF00270">
    <property type="entry name" value="DEAD"/>
    <property type="match status" value="1"/>
</dbReference>
<keyword evidence="8 11" id="KW-0067">ATP-binding</keyword>
<keyword evidence="9 11" id="KW-0238">DNA-binding</keyword>
<proteinExistence type="inferred from homology"/>
<dbReference type="Gene3D" id="3.40.1440.60">
    <property type="entry name" value="PriA, 3(prime) DNA-binding domain"/>
    <property type="match status" value="1"/>
</dbReference>
<dbReference type="Pfam" id="PF00271">
    <property type="entry name" value="Helicase_C"/>
    <property type="match status" value="1"/>
</dbReference>
<dbReference type="PANTHER" id="PTHR30580:SF0">
    <property type="entry name" value="PRIMOSOMAL PROTEIN N"/>
    <property type="match status" value="1"/>
</dbReference>
<dbReference type="GO" id="GO:0016787">
    <property type="term" value="F:hydrolase activity"/>
    <property type="evidence" value="ECO:0007669"/>
    <property type="project" value="UniProtKB-KW"/>
</dbReference>
<evidence type="ECO:0000256" key="4">
    <source>
        <dbReference type="ARBA" id="ARBA00022741"/>
    </source>
</evidence>
<dbReference type="InterPro" id="IPR001650">
    <property type="entry name" value="Helicase_C-like"/>
</dbReference>
<sequence length="817" mass="91486">MSEFTIAKVAVEKTVYHFDKAFDYCIPKELSANAKPGCRVMVPFGGANSKRQGIILALAVQKETDCLKPILAVLDKAPLLSNEGLRLVPWLKEHYFCTLFDAVKLLLPTGMNLKIRTEYSLAVKPDSLPMEDFSEPERQIIHYLAHAKAPVDRDKLLLALGLAADSEIPQKLCGENVLLKSSEAVRRVGDAAQKMVRLTDISDVPKLTKKQKNVYDLLCEAGSASLKELCYFAGVTPAVVNTLESKGIVQYFDVEIYRNPYDHISGAGDSRDIVLSSEQQEAFDHLYQQYRSGKGGVSLLYGVTGSGKTSVFMRLIDEVKTDGRGIIVMVPEISLTPQTIALFHQRYGRSVAVFHSGLSLGERLDEWKRVKNGEAQIAVGTRSAVFAPFQNLGIIIMDEEQEYTYKSESSPRYHARDVAKFRCAYHKALLVLSSATPSIESYYLAQNGRYSLNTLSTRFGSAELPEVTVIDMNTELEKGNDTILSTELFAALTENLKNGKQSILLLNRRGFHTFVSCKNCGQVVMCPHCSISLTYHSANKRLMCHYCGYSVPFTKECPQCHENQVCYTGWGTQRAEQQLQELLPDARILRLDTDSTMTRFAYEKKLRLFAEGEYDMIVGTQMVAKGLDFENVTLVGVLSADQILYSDDFRSYERAFDLLTQVVGRSGRGKFAGRAMIQTFTPENSVIGLAARQDYQAFYKGEIAIRKAMLYPPYSDICVIGFVGSVQDKVHKASKTFLNNLTVLAKSEYPEQPMRVLNPTPALIGKVNNKYRYKLIIKCRNTAKFREMISRLLIQFSGNRDYKSVTVFADINPDSIL</sequence>
<comment type="similarity">
    <text evidence="11">Belongs to the helicase family. PriA subfamily.</text>
</comment>
<gene>
    <name evidence="11 14" type="primary">priA</name>
    <name evidence="14" type="ORF">OUY18_08580</name>
</gene>
<dbReference type="PROSITE" id="PS51194">
    <property type="entry name" value="HELICASE_CTER"/>
    <property type="match status" value="1"/>
</dbReference>
<reference evidence="14 15" key="1">
    <citation type="submission" date="2022-11" db="EMBL/GenBank/DDBJ databases">
        <authorList>
            <person name="Caiyu Z."/>
        </authorList>
    </citation>
    <scope>NUCLEOTIDE SEQUENCE [LARGE SCALE GENOMIC DNA]</scope>
    <source>
        <strain evidence="14 15">YR-4</strain>
    </source>
</reference>
<comment type="function">
    <text evidence="11">Initiates the restart of stalled replication forks, which reloads the replicative helicase on sites other than the origin of replication. Recognizes and binds to abandoned replication forks and remodels them to uncover a helicase loading site. Promotes assembly of the primosome at these replication forks.</text>
</comment>
<dbReference type="InterPro" id="IPR040498">
    <property type="entry name" value="PriA_CRR"/>
</dbReference>
<evidence type="ECO:0000256" key="1">
    <source>
        <dbReference type="ARBA" id="ARBA00022515"/>
    </source>
</evidence>
<dbReference type="Pfam" id="PF18074">
    <property type="entry name" value="PriA_C"/>
    <property type="match status" value="1"/>
</dbReference>
<name>A0ABT4BTU4_9FIRM</name>
<dbReference type="EC" id="5.6.2.4" evidence="11"/>
<keyword evidence="5 11" id="KW-0378">Hydrolase</keyword>
<keyword evidence="7 11" id="KW-0862">Zinc</keyword>
<comment type="catalytic activity">
    <reaction evidence="11">
        <text>ATP + H2O = ADP + phosphate + H(+)</text>
        <dbReference type="Rhea" id="RHEA:13065"/>
        <dbReference type="ChEBI" id="CHEBI:15377"/>
        <dbReference type="ChEBI" id="CHEBI:15378"/>
        <dbReference type="ChEBI" id="CHEBI:30616"/>
        <dbReference type="ChEBI" id="CHEBI:43474"/>
        <dbReference type="ChEBI" id="CHEBI:456216"/>
        <dbReference type="EC" id="5.6.2.4"/>
    </reaction>
</comment>
<keyword evidence="10 11" id="KW-0413">Isomerase</keyword>
<feature type="domain" description="Helicase C-terminal" evidence="13">
    <location>
        <begin position="552"/>
        <end position="706"/>
    </location>
</feature>
<dbReference type="Proteomes" id="UP001082703">
    <property type="component" value="Unassembled WGS sequence"/>
</dbReference>
<dbReference type="InterPro" id="IPR041236">
    <property type="entry name" value="PriA_C"/>
</dbReference>
<accession>A0ABT4BTU4</accession>
<keyword evidence="1 11" id="KW-0639">Primosome</keyword>
<evidence type="ECO:0000256" key="2">
    <source>
        <dbReference type="ARBA" id="ARBA00022705"/>
    </source>
</evidence>
<dbReference type="HAMAP" id="MF_00983">
    <property type="entry name" value="PriA"/>
    <property type="match status" value="1"/>
</dbReference>
<dbReference type="InterPro" id="IPR041222">
    <property type="entry name" value="PriA_3primeBD"/>
</dbReference>
<keyword evidence="2 11" id="KW-0235">DNA replication</keyword>
<dbReference type="EMBL" id="JAPOHA010000007">
    <property type="protein sequence ID" value="MCY1714309.1"/>
    <property type="molecule type" value="Genomic_DNA"/>
</dbReference>
<dbReference type="SMART" id="SM00490">
    <property type="entry name" value="HELICc"/>
    <property type="match status" value="1"/>
</dbReference>
<protein>
    <recommendedName>
        <fullName evidence="11">Replication restart protein PriA</fullName>
    </recommendedName>
    <alternativeName>
        <fullName evidence="11">ATP-dependent DNA helicase PriA</fullName>
        <ecNumber evidence="11">5.6.2.4</ecNumber>
    </alternativeName>
    <alternativeName>
        <fullName evidence="11">DNA 3'-5' helicase PriA</fullName>
    </alternativeName>
</protein>
<evidence type="ECO:0000256" key="11">
    <source>
        <dbReference type="HAMAP-Rule" id="MF_00983"/>
    </source>
</evidence>
<feature type="binding site" evidence="11">
    <location>
        <position position="544"/>
    </location>
    <ligand>
        <name>Zn(2+)</name>
        <dbReference type="ChEBI" id="CHEBI:29105"/>
        <label>2</label>
    </ligand>
</feature>
<dbReference type="SMART" id="SM00382">
    <property type="entry name" value="AAA"/>
    <property type="match status" value="1"/>
</dbReference>
<dbReference type="NCBIfam" id="TIGR00595">
    <property type="entry name" value="priA"/>
    <property type="match status" value="1"/>
</dbReference>
<evidence type="ECO:0000256" key="5">
    <source>
        <dbReference type="ARBA" id="ARBA00022801"/>
    </source>
</evidence>
<dbReference type="SMART" id="SM00487">
    <property type="entry name" value="DEXDc"/>
    <property type="match status" value="1"/>
</dbReference>
<evidence type="ECO:0000256" key="6">
    <source>
        <dbReference type="ARBA" id="ARBA00022806"/>
    </source>
</evidence>
<dbReference type="PROSITE" id="PS51192">
    <property type="entry name" value="HELICASE_ATP_BIND_1"/>
    <property type="match status" value="1"/>
</dbReference>
<keyword evidence="3 11" id="KW-0479">Metal-binding</keyword>
<evidence type="ECO:0000256" key="9">
    <source>
        <dbReference type="ARBA" id="ARBA00023125"/>
    </source>
</evidence>
<dbReference type="InterPro" id="IPR027417">
    <property type="entry name" value="P-loop_NTPase"/>
</dbReference>
<evidence type="ECO:0000256" key="8">
    <source>
        <dbReference type="ARBA" id="ARBA00022840"/>
    </source>
</evidence>
<evidence type="ECO:0000256" key="7">
    <source>
        <dbReference type="ARBA" id="ARBA00022833"/>
    </source>
</evidence>
<dbReference type="CDD" id="cd17929">
    <property type="entry name" value="DEXHc_priA"/>
    <property type="match status" value="1"/>
</dbReference>
<feature type="domain" description="Helicase ATP-binding" evidence="12">
    <location>
        <begin position="289"/>
        <end position="455"/>
    </location>
</feature>
<dbReference type="InterPro" id="IPR005259">
    <property type="entry name" value="PriA"/>
</dbReference>
<dbReference type="NCBIfam" id="NF004066">
    <property type="entry name" value="PRK05580.1-3"/>
    <property type="match status" value="1"/>
</dbReference>
<comment type="caution">
    <text evidence="14">The sequence shown here is derived from an EMBL/GenBank/DDBJ whole genome shotgun (WGS) entry which is preliminary data.</text>
</comment>
<comment type="cofactor">
    <cofactor evidence="11">
        <name>Zn(2+)</name>
        <dbReference type="ChEBI" id="CHEBI:29105"/>
    </cofactor>
    <text evidence="11">Binds 2 zinc ions per subunit.</text>
</comment>
<dbReference type="InterPro" id="IPR042115">
    <property type="entry name" value="PriA_3primeBD_sf"/>
</dbReference>
<feature type="binding site" evidence="11">
    <location>
        <position position="529"/>
    </location>
    <ligand>
        <name>Zn(2+)</name>
        <dbReference type="ChEBI" id="CHEBI:29105"/>
        <label>2</label>
    </ligand>
</feature>
<feature type="binding site" evidence="11">
    <location>
        <position position="526"/>
    </location>
    <ligand>
        <name>Zn(2+)</name>
        <dbReference type="ChEBI" id="CHEBI:29105"/>
        <label>2</label>
    </ligand>
</feature>
<evidence type="ECO:0000256" key="10">
    <source>
        <dbReference type="ARBA" id="ARBA00023235"/>
    </source>
</evidence>